<dbReference type="Proteomes" id="UP000276133">
    <property type="component" value="Unassembled WGS sequence"/>
</dbReference>
<evidence type="ECO:0000313" key="3">
    <source>
        <dbReference type="EMBL" id="RNA34107.1"/>
    </source>
</evidence>
<feature type="domain" description="CCDC81 HU" evidence="2">
    <location>
        <begin position="101"/>
        <end position="157"/>
    </location>
</feature>
<reference evidence="3 4" key="1">
    <citation type="journal article" date="2018" name="Sci. Rep.">
        <title>Genomic signatures of local adaptation to the degree of environmental predictability in rotifers.</title>
        <authorList>
            <person name="Franch-Gras L."/>
            <person name="Hahn C."/>
            <person name="Garcia-Roger E.M."/>
            <person name="Carmona M.J."/>
            <person name="Serra M."/>
            <person name="Gomez A."/>
        </authorList>
    </citation>
    <scope>NUCLEOTIDE SEQUENCE [LARGE SCALE GENOMIC DNA]</scope>
    <source>
        <strain evidence="3">HYR1</strain>
    </source>
</reference>
<feature type="domain" description="CCDC81 HU" evidence="1">
    <location>
        <begin position="12"/>
        <end position="89"/>
    </location>
</feature>
<comment type="caution">
    <text evidence="3">The sequence shown here is derived from an EMBL/GenBank/DDBJ whole genome shotgun (WGS) entry which is preliminary data.</text>
</comment>
<proteinExistence type="predicted"/>
<dbReference type="GO" id="GO:0005815">
    <property type="term" value="C:microtubule organizing center"/>
    <property type="evidence" value="ECO:0007669"/>
    <property type="project" value="TreeGrafter"/>
</dbReference>
<dbReference type="InterPro" id="IPR010992">
    <property type="entry name" value="IHF-like_DNA-bd_dom_sf"/>
</dbReference>
<accession>A0A3M7SEM9</accession>
<protein>
    <submittedName>
        <fullName evidence="3">Coiled-coil domain-containing 81</fullName>
    </submittedName>
</protein>
<dbReference type="InterPro" id="IPR040673">
    <property type="entry name" value="CCDC81_HU_dom_2"/>
</dbReference>
<sequence>MEKIARHCSAESKNKLKISSISEKDVFIIWDALAYTIRDEMSKKRGVVLPGFGTFTFVEKRLDIGNKKELLKLKPFFLLSDKFAQVHYLEYEKDFVNTAIPVHRINYSAISELTKRKYSRDVVESILNESFNAIDHFIRTDSVISLPFNGLGVFKIINVNPKPKKQAFFEFSSIMEKYMPIF</sequence>
<evidence type="ECO:0000259" key="1">
    <source>
        <dbReference type="Pfam" id="PF14908"/>
    </source>
</evidence>
<name>A0A3M7SEM9_BRAPC</name>
<dbReference type="PANTHER" id="PTHR14362">
    <property type="entry name" value="COILED-COIL DOMAIN-CONTAINING PROTEIN 81"/>
    <property type="match status" value="1"/>
</dbReference>
<dbReference type="GO" id="GO:0003677">
    <property type="term" value="F:DNA binding"/>
    <property type="evidence" value="ECO:0007669"/>
    <property type="project" value="InterPro"/>
</dbReference>
<gene>
    <name evidence="3" type="ORF">BpHYR1_025049</name>
</gene>
<dbReference type="AlphaFoldDB" id="A0A3M7SEM9"/>
<keyword evidence="4" id="KW-1185">Reference proteome</keyword>
<dbReference type="OrthoDB" id="125906at2759"/>
<evidence type="ECO:0000259" key="2">
    <source>
        <dbReference type="Pfam" id="PF18289"/>
    </source>
</evidence>
<dbReference type="EMBL" id="REGN01001523">
    <property type="protein sequence ID" value="RNA34107.1"/>
    <property type="molecule type" value="Genomic_DNA"/>
</dbReference>
<dbReference type="SUPFAM" id="SSF47729">
    <property type="entry name" value="IHF-like DNA-binding proteins"/>
    <property type="match status" value="1"/>
</dbReference>
<dbReference type="PANTHER" id="PTHR14362:SF2">
    <property type="entry name" value="COILED-COIL DOMAIN-CONTAINING PROTEIN 81"/>
    <property type="match status" value="1"/>
</dbReference>
<dbReference type="Pfam" id="PF14908">
    <property type="entry name" value="HU-CCDC81_euk_1"/>
    <property type="match status" value="1"/>
</dbReference>
<dbReference type="Pfam" id="PF18289">
    <property type="entry name" value="HU-CCDC81_euk_2"/>
    <property type="match status" value="1"/>
</dbReference>
<dbReference type="InterPro" id="IPR028034">
    <property type="entry name" value="HU-CCDC81"/>
</dbReference>
<evidence type="ECO:0000313" key="4">
    <source>
        <dbReference type="Proteomes" id="UP000276133"/>
    </source>
</evidence>
<organism evidence="3 4">
    <name type="scientific">Brachionus plicatilis</name>
    <name type="common">Marine rotifer</name>
    <name type="synonym">Brachionus muelleri</name>
    <dbReference type="NCBI Taxonomy" id="10195"/>
    <lineage>
        <taxon>Eukaryota</taxon>
        <taxon>Metazoa</taxon>
        <taxon>Spiralia</taxon>
        <taxon>Gnathifera</taxon>
        <taxon>Rotifera</taxon>
        <taxon>Eurotatoria</taxon>
        <taxon>Monogononta</taxon>
        <taxon>Pseudotrocha</taxon>
        <taxon>Ploima</taxon>
        <taxon>Brachionidae</taxon>
        <taxon>Brachionus</taxon>
    </lineage>
</organism>
<dbReference type="InterPro" id="IPR026295">
    <property type="entry name" value="CCD81"/>
</dbReference>